<dbReference type="InterPro" id="IPR036390">
    <property type="entry name" value="WH_DNA-bd_sf"/>
</dbReference>
<feature type="domain" description="HTH lysR-type" evidence="5">
    <location>
        <begin position="1"/>
        <end position="57"/>
    </location>
</feature>
<evidence type="ECO:0000259" key="5">
    <source>
        <dbReference type="PROSITE" id="PS50931"/>
    </source>
</evidence>
<keyword evidence="2" id="KW-0805">Transcription regulation</keyword>
<dbReference type="PANTHER" id="PTHR30126:SF2">
    <property type="entry name" value="HTH-TYPE TRANSCRIPTIONAL REGULATOR YJIE"/>
    <property type="match status" value="1"/>
</dbReference>
<comment type="similarity">
    <text evidence="1">Belongs to the LysR transcriptional regulatory family.</text>
</comment>
<dbReference type="CDD" id="cd05466">
    <property type="entry name" value="PBP2_LTTR_substrate"/>
    <property type="match status" value="1"/>
</dbReference>
<dbReference type="EMBL" id="JAQQFM010000005">
    <property type="protein sequence ID" value="MFL9925281.1"/>
    <property type="molecule type" value="Genomic_DNA"/>
</dbReference>
<dbReference type="PANTHER" id="PTHR30126">
    <property type="entry name" value="HTH-TYPE TRANSCRIPTIONAL REGULATOR"/>
    <property type="match status" value="1"/>
</dbReference>
<gene>
    <name evidence="6" type="ORF">PQR62_13475</name>
</gene>
<dbReference type="PROSITE" id="PS50931">
    <property type="entry name" value="HTH_LYSR"/>
    <property type="match status" value="1"/>
</dbReference>
<keyword evidence="4" id="KW-0804">Transcription</keyword>
<dbReference type="InterPro" id="IPR005119">
    <property type="entry name" value="LysR_subst-bd"/>
</dbReference>
<dbReference type="Pfam" id="PF00126">
    <property type="entry name" value="HTH_1"/>
    <property type="match status" value="1"/>
</dbReference>
<evidence type="ECO:0000256" key="1">
    <source>
        <dbReference type="ARBA" id="ARBA00009437"/>
    </source>
</evidence>
<proteinExistence type="inferred from homology"/>
<accession>A0ABW9A8T1</accession>
<dbReference type="Pfam" id="PF03466">
    <property type="entry name" value="LysR_substrate"/>
    <property type="match status" value="1"/>
</dbReference>
<dbReference type="Proteomes" id="UP001629246">
    <property type="component" value="Unassembled WGS sequence"/>
</dbReference>
<dbReference type="SUPFAM" id="SSF46785">
    <property type="entry name" value="Winged helix' DNA-binding domain"/>
    <property type="match status" value="1"/>
</dbReference>
<evidence type="ECO:0000256" key="3">
    <source>
        <dbReference type="ARBA" id="ARBA00023125"/>
    </source>
</evidence>
<sequence>MHLVWLEDFIELARTRSFSRAAENRFVTHPAFGRRIKALEEWVGSELVTRTQPVTLTRAGMLFLDAASNSVDVLYAARAQLKESAQQNEPVLRFATGRTLAQTFFPDWYEGIRRQCGEFPVSISTGGAQDVVMKLAAGEADMLLIYSSPASRMLMDHRRYESLTLAHELLVPVSAPDQHGKPRYQLSNGAAPVPWLAFSQTLTLRGVLARHLSELEQQPALKMVYQADSYESIQEMAIRGTGVAWLPQRLIAKDLSEGRLHVIGDSKLRVRFDISLYRMRGSTDVLVNTIWDSVSANAEQE</sequence>
<protein>
    <submittedName>
        <fullName evidence="6">LysR family transcriptional regulator</fullName>
    </submittedName>
</protein>
<evidence type="ECO:0000256" key="2">
    <source>
        <dbReference type="ARBA" id="ARBA00023015"/>
    </source>
</evidence>
<keyword evidence="3" id="KW-0238">DNA-binding</keyword>
<dbReference type="InterPro" id="IPR036388">
    <property type="entry name" value="WH-like_DNA-bd_sf"/>
</dbReference>
<comment type="caution">
    <text evidence="6">The sequence shown here is derived from an EMBL/GenBank/DDBJ whole genome shotgun (WGS) entry which is preliminary data.</text>
</comment>
<dbReference type="SUPFAM" id="SSF53850">
    <property type="entry name" value="Periplasmic binding protein-like II"/>
    <property type="match status" value="1"/>
</dbReference>
<reference evidence="6 7" key="1">
    <citation type="journal article" date="2024" name="Chem. Sci.">
        <title>Discovery of megapolipeptins by genome mining of a Burkholderiales bacteria collection.</title>
        <authorList>
            <person name="Paulo B.S."/>
            <person name="Recchia M.J.J."/>
            <person name="Lee S."/>
            <person name="Fergusson C.H."/>
            <person name="Romanowski S.B."/>
            <person name="Hernandez A."/>
            <person name="Krull N."/>
            <person name="Liu D.Y."/>
            <person name="Cavanagh H."/>
            <person name="Bos A."/>
            <person name="Gray C.A."/>
            <person name="Murphy B.T."/>
            <person name="Linington R.G."/>
            <person name="Eustaquio A.S."/>
        </authorList>
    </citation>
    <scope>NUCLEOTIDE SEQUENCE [LARGE SCALE GENOMIC DNA]</scope>
    <source>
        <strain evidence="6 7">RL21-008-BIB-A</strain>
    </source>
</reference>
<dbReference type="RefSeq" id="WP_408158456.1">
    <property type="nucleotide sequence ID" value="NZ_JAQQFM010000005.1"/>
</dbReference>
<evidence type="ECO:0000313" key="6">
    <source>
        <dbReference type="EMBL" id="MFL9925281.1"/>
    </source>
</evidence>
<keyword evidence="7" id="KW-1185">Reference proteome</keyword>
<name>A0ABW9A8T1_9BURK</name>
<dbReference type="Gene3D" id="1.10.10.10">
    <property type="entry name" value="Winged helix-like DNA-binding domain superfamily/Winged helix DNA-binding domain"/>
    <property type="match status" value="1"/>
</dbReference>
<organism evidence="6 7">
    <name type="scientific">Herbaspirillum lusitanum</name>
    <dbReference type="NCBI Taxonomy" id="213312"/>
    <lineage>
        <taxon>Bacteria</taxon>
        <taxon>Pseudomonadati</taxon>
        <taxon>Pseudomonadota</taxon>
        <taxon>Betaproteobacteria</taxon>
        <taxon>Burkholderiales</taxon>
        <taxon>Oxalobacteraceae</taxon>
        <taxon>Herbaspirillum</taxon>
    </lineage>
</organism>
<evidence type="ECO:0000256" key="4">
    <source>
        <dbReference type="ARBA" id="ARBA00023163"/>
    </source>
</evidence>
<dbReference type="Gene3D" id="3.40.190.10">
    <property type="entry name" value="Periplasmic binding protein-like II"/>
    <property type="match status" value="2"/>
</dbReference>
<evidence type="ECO:0000313" key="7">
    <source>
        <dbReference type="Proteomes" id="UP001629246"/>
    </source>
</evidence>
<dbReference type="InterPro" id="IPR000847">
    <property type="entry name" value="LysR_HTH_N"/>
</dbReference>